<dbReference type="Gene3D" id="1.10.510.10">
    <property type="entry name" value="Transferase(Phosphotransferase) domain 1"/>
    <property type="match status" value="1"/>
</dbReference>
<evidence type="ECO:0000256" key="22">
    <source>
        <dbReference type="ARBA" id="ARBA00048679"/>
    </source>
</evidence>
<evidence type="ECO:0000256" key="20">
    <source>
        <dbReference type="ARBA" id="ARBA00023180"/>
    </source>
</evidence>
<evidence type="ECO:0000256" key="3">
    <source>
        <dbReference type="ARBA" id="ARBA00008684"/>
    </source>
</evidence>
<dbReference type="SUPFAM" id="SSF52058">
    <property type="entry name" value="L domain-like"/>
    <property type="match status" value="2"/>
</dbReference>
<dbReference type="SMART" id="SM00220">
    <property type="entry name" value="S_TKc"/>
    <property type="match status" value="1"/>
</dbReference>
<dbReference type="FunFam" id="3.80.10.10:FF:000275">
    <property type="entry name" value="Leucine-rich repeat receptor-like protein kinase"/>
    <property type="match status" value="1"/>
</dbReference>
<keyword evidence="11 23" id="KW-0812">Transmembrane</keyword>
<proteinExistence type="inferred from homology"/>
<dbReference type="InterPro" id="IPR051809">
    <property type="entry name" value="Plant_receptor-like_S/T_kinase"/>
</dbReference>
<evidence type="ECO:0000313" key="26">
    <source>
        <dbReference type="EMBL" id="THG20537.1"/>
    </source>
</evidence>
<keyword evidence="27" id="KW-1185">Reference proteome</keyword>
<evidence type="ECO:0000256" key="11">
    <source>
        <dbReference type="ARBA" id="ARBA00022692"/>
    </source>
</evidence>
<keyword evidence="20" id="KW-0325">Glycoprotein</keyword>
<dbReference type="Pfam" id="PF00560">
    <property type="entry name" value="LRR_1"/>
    <property type="match status" value="1"/>
</dbReference>
<dbReference type="InterPro" id="IPR013210">
    <property type="entry name" value="LRR_N_plant-typ"/>
</dbReference>
<keyword evidence="14" id="KW-0547">Nucleotide-binding</keyword>
<dbReference type="Gene3D" id="3.30.200.20">
    <property type="entry name" value="Phosphorylase Kinase, domain 1"/>
    <property type="match status" value="1"/>
</dbReference>
<dbReference type="InterPro" id="IPR055414">
    <property type="entry name" value="LRR_R13L4/SHOC2-like"/>
</dbReference>
<keyword evidence="19" id="KW-0675">Receptor</keyword>
<dbReference type="PROSITE" id="PS00108">
    <property type="entry name" value="PROTEIN_KINASE_ST"/>
    <property type="match status" value="1"/>
</dbReference>
<dbReference type="EMBL" id="SDRB02001867">
    <property type="protein sequence ID" value="THG20537.1"/>
    <property type="molecule type" value="Genomic_DNA"/>
</dbReference>
<keyword evidence="12 24" id="KW-0732">Signal</keyword>
<dbReference type="PANTHER" id="PTHR27008">
    <property type="entry name" value="OS04G0122200 PROTEIN"/>
    <property type="match status" value="1"/>
</dbReference>
<evidence type="ECO:0000256" key="21">
    <source>
        <dbReference type="ARBA" id="ARBA00047899"/>
    </source>
</evidence>
<keyword evidence="17 23" id="KW-1133">Transmembrane helix</keyword>
<feature type="chain" id="PRO_5020375690" description="non-specific serine/threonine protein kinase" evidence="24">
    <location>
        <begin position="27"/>
        <end position="853"/>
    </location>
</feature>
<evidence type="ECO:0000256" key="10">
    <source>
        <dbReference type="ARBA" id="ARBA00022679"/>
    </source>
</evidence>
<dbReference type="InterPro" id="IPR001611">
    <property type="entry name" value="Leu-rich_rpt"/>
</dbReference>
<evidence type="ECO:0000256" key="24">
    <source>
        <dbReference type="SAM" id="SignalP"/>
    </source>
</evidence>
<dbReference type="GO" id="GO:0005524">
    <property type="term" value="F:ATP binding"/>
    <property type="evidence" value="ECO:0007669"/>
    <property type="project" value="UniProtKB-KW"/>
</dbReference>
<dbReference type="InterPro" id="IPR000719">
    <property type="entry name" value="Prot_kinase_dom"/>
</dbReference>
<keyword evidence="9" id="KW-0433">Leucine-rich repeat</keyword>
<dbReference type="EC" id="2.7.11.1" evidence="5"/>
<comment type="catalytic activity">
    <reaction evidence="21">
        <text>L-threonyl-[protein] + ATP = O-phospho-L-threonyl-[protein] + ADP + H(+)</text>
        <dbReference type="Rhea" id="RHEA:46608"/>
        <dbReference type="Rhea" id="RHEA-COMP:11060"/>
        <dbReference type="Rhea" id="RHEA-COMP:11605"/>
        <dbReference type="ChEBI" id="CHEBI:15378"/>
        <dbReference type="ChEBI" id="CHEBI:30013"/>
        <dbReference type="ChEBI" id="CHEBI:30616"/>
        <dbReference type="ChEBI" id="CHEBI:61977"/>
        <dbReference type="ChEBI" id="CHEBI:456216"/>
        <dbReference type="EC" id="2.7.11.1"/>
    </reaction>
</comment>
<evidence type="ECO:0000256" key="17">
    <source>
        <dbReference type="ARBA" id="ARBA00022989"/>
    </source>
</evidence>
<name>A0A4V3WQJ2_CAMSN</name>
<dbReference type="GO" id="GO:0006952">
    <property type="term" value="P:defense response"/>
    <property type="evidence" value="ECO:0007669"/>
    <property type="project" value="UniProtKB-ARBA"/>
</dbReference>
<evidence type="ECO:0000256" key="14">
    <source>
        <dbReference type="ARBA" id="ARBA00022741"/>
    </source>
</evidence>
<feature type="domain" description="Protein kinase" evidence="25">
    <location>
        <begin position="585"/>
        <end position="853"/>
    </location>
</feature>
<evidence type="ECO:0000256" key="5">
    <source>
        <dbReference type="ARBA" id="ARBA00012513"/>
    </source>
</evidence>
<dbReference type="GO" id="GO:0005886">
    <property type="term" value="C:plasma membrane"/>
    <property type="evidence" value="ECO:0007669"/>
    <property type="project" value="UniProtKB-SubCell"/>
</dbReference>
<dbReference type="FunFam" id="3.80.10.10:FF:000233">
    <property type="entry name" value="Leucine-rich repeat receptor-like protein kinase TDR"/>
    <property type="match status" value="1"/>
</dbReference>
<evidence type="ECO:0000256" key="4">
    <source>
        <dbReference type="ARBA" id="ARBA00009592"/>
    </source>
</evidence>
<sequence length="853" mass="93327">MSWLLHNLHIHLILLCCLSSLNFGFSATIQSSNETDRLSLLAIKAKIIDDPLHVLSSWNDSIHFCMWQGIKCEHRGQRVTVLDSQSRKLVGSISPHLGNLSFMRELQLQNNSFGNEIPLEIGHLTRLQILKLNNNSIGGRIPVNLSSCANLIEIDFSYNGLAGEVPVDLSFLSKLATVIIHDNNLTGSLSPLANLSSLKALSAAENFFDGSIPDGFGQLKNLQKLAIGINRLSGVILPSLFNLSSLTMFNVTGNQIQGSLPWDLGITLPNIEFFNIGDNQFTGLIPASISNSSKLHYLMMVQNKLVGKVPNLERLRNLEWLSISGNQLGSGEADDLNFISSLINATNLQVLGVNLNNFGGELPESIGNLSGNLQVLYLDNNKIFGSIPPGIVNLVGLQSLYMQVNQLTSTIPSEIGKLQNLQELNLINNSLSGNIPSSLGNLSLLSELVLGINNFQGNIPQSLGNCNNWQLLFLSQNNLNGVVPTQGVFSNTSAISVVGNSKLCGGVTELQLPKCDFKVDKKGRPNTTLILALSIPFGLLGLALVGSILYLCYFRKTRKETPLDASDNSLLKASYQNLVKATDGFSSFNLIGVSSFGSVYKGVLDGRIVAVKVLNLSRRGASKSFISECEALRNIRHRNLVKVLTACSTVDYQGNEFKALVYEFMINGSLEEWLHQNPEKDLSNEELRMLNLLQRLNIIIDVACALNYLHNQVQTPIVHCDLKPSNVLLDKDMIGHVGDFGLAKFLLDYATHDLSTNETSSVGIRGTIGYTAPEYGMGSEVSTYGDIYSFGILVLEMFTGKRPTDEMFKDGLSLHSFVKGALPWSVLEVADPILLEAKEEDEEEETSKENSKK</sequence>
<keyword evidence="6" id="KW-1003">Cell membrane</keyword>
<dbReference type="PROSITE" id="PS50011">
    <property type="entry name" value="PROTEIN_KINASE_DOM"/>
    <property type="match status" value="1"/>
</dbReference>
<evidence type="ECO:0000256" key="19">
    <source>
        <dbReference type="ARBA" id="ARBA00023170"/>
    </source>
</evidence>
<dbReference type="Pfam" id="PF23598">
    <property type="entry name" value="LRR_14"/>
    <property type="match status" value="1"/>
</dbReference>
<keyword evidence="7" id="KW-0723">Serine/threonine-protein kinase</keyword>
<organism evidence="26 27">
    <name type="scientific">Camellia sinensis var. sinensis</name>
    <name type="common">China tea</name>
    <dbReference type="NCBI Taxonomy" id="542762"/>
    <lineage>
        <taxon>Eukaryota</taxon>
        <taxon>Viridiplantae</taxon>
        <taxon>Streptophyta</taxon>
        <taxon>Embryophyta</taxon>
        <taxon>Tracheophyta</taxon>
        <taxon>Spermatophyta</taxon>
        <taxon>Magnoliopsida</taxon>
        <taxon>eudicotyledons</taxon>
        <taxon>Gunneridae</taxon>
        <taxon>Pentapetalae</taxon>
        <taxon>asterids</taxon>
        <taxon>Ericales</taxon>
        <taxon>Theaceae</taxon>
        <taxon>Camellia</taxon>
    </lineage>
</organism>
<keyword evidence="15" id="KW-0418">Kinase</keyword>
<comment type="subcellular location">
    <subcellularLocation>
        <location evidence="1">Cell membrane</location>
        <topology evidence="1">Single-pass membrane protein</topology>
    </subcellularLocation>
    <subcellularLocation>
        <location evidence="2">Membrane</location>
        <topology evidence="2">Single-pass type I membrane protein</topology>
    </subcellularLocation>
</comment>
<dbReference type="FunFam" id="1.10.510.10:FF:000358">
    <property type="entry name" value="Putative leucine-rich repeat receptor-like serine/threonine-protein kinase"/>
    <property type="match status" value="1"/>
</dbReference>
<evidence type="ECO:0000256" key="1">
    <source>
        <dbReference type="ARBA" id="ARBA00004162"/>
    </source>
</evidence>
<dbReference type="InterPro" id="IPR032675">
    <property type="entry name" value="LRR_dom_sf"/>
</dbReference>
<dbReference type="FunFam" id="3.30.200.20:FF:000432">
    <property type="entry name" value="LRR receptor-like serine/threonine-protein kinase EFR"/>
    <property type="match status" value="1"/>
</dbReference>
<evidence type="ECO:0000259" key="25">
    <source>
        <dbReference type="PROSITE" id="PS50011"/>
    </source>
</evidence>
<dbReference type="InterPro" id="IPR011009">
    <property type="entry name" value="Kinase-like_dom_sf"/>
</dbReference>
<protein>
    <recommendedName>
        <fullName evidence="5">non-specific serine/threonine protein kinase</fullName>
        <ecNumber evidence="5">2.7.11.1</ecNumber>
    </recommendedName>
</protein>
<dbReference type="GO" id="GO:0009791">
    <property type="term" value="P:post-embryonic development"/>
    <property type="evidence" value="ECO:0007669"/>
    <property type="project" value="UniProtKB-ARBA"/>
</dbReference>
<gene>
    <name evidence="26" type="ORF">TEA_023419</name>
</gene>
<evidence type="ECO:0000256" key="8">
    <source>
        <dbReference type="ARBA" id="ARBA00022553"/>
    </source>
</evidence>
<keyword evidence="16" id="KW-0067">ATP-binding</keyword>
<keyword evidence="10" id="KW-0808">Transferase</keyword>
<dbReference type="SMART" id="SM00369">
    <property type="entry name" value="LRR_TYP"/>
    <property type="match status" value="4"/>
</dbReference>
<dbReference type="InterPro" id="IPR003591">
    <property type="entry name" value="Leu-rich_rpt_typical-subtyp"/>
</dbReference>
<evidence type="ECO:0000256" key="12">
    <source>
        <dbReference type="ARBA" id="ARBA00022729"/>
    </source>
</evidence>
<evidence type="ECO:0000313" key="27">
    <source>
        <dbReference type="Proteomes" id="UP000306102"/>
    </source>
</evidence>
<reference evidence="26 27" key="1">
    <citation type="journal article" date="2018" name="Proc. Natl. Acad. Sci. U.S.A.">
        <title>Draft genome sequence of Camellia sinensis var. sinensis provides insights into the evolution of the tea genome and tea quality.</title>
        <authorList>
            <person name="Wei C."/>
            <person name="Yang H."/>
            <person name="Wang S."/>
            <person name="Zhao J."/>
            <person name="Liu C."/>
            <person name="Gao L."/>
            <person name="Xia E."/>
            <person name="Lu Y."/>
            <person name="Tai Y."/>
            <person name="She G."/>
            <person name="Sun J."/>
            <person name="Cao H."/>
            <person name="Tong W."/>
            <person name="Gao Q."/>
            <person name="Li Y."/>
            <person name="Deng W."/>
            <person name="Jiang X."/>
            <person name="Wang W."/>
            <person name="Chen Q."/>
            <person name="Zhang S."/>
            <person name="Li H."/>
            <person name="Wu J."/>
            <person name="Wang P."/>
            <person name="Li P."/>
            <person name="Shi C."/>
            <person name="Zheng F."/>
            <person name="Jian J."/>
            <person name="Huang B."/>
            <person name="Shan D."/>
            <person name="Shi M."/>
            <person name="Fang C."/>
            <person name="Yue Y."/>
            <person name="Li F."/>
            <person name="Li D."/>
            <person name="Wei S."/>
            <person name="Han B."/>
            <person name="Jiang C."/>
            <person name="Yin Y."/>
            <person name="Xia T."/>
            <person name="Zhang Z."/>
            <person name="Bennetzen J.L."/>
            <person name="Zhao S."/>
            <person name="Wan X."/>
        </authorList>
    </citation>
    <scope>NUCLEOTIDE SEQUENCE [LARGE SCALE GENOMIC DNA]</scope>
    <source>
        <strain evidence="27">cv. Shuchazao</strain>
        <tissue evidence="26">Leaf</tissue>
    </source>
</reference>
<evidence type="ECO:0000256" key="13">
    <source>
        <dbReference type="ARBA" id="ARBA00022737"/>
    </source>
</evidence>
<dbReference type="Gene3D" id="3.80.10.10">
    <property type="entry name" value="Ribonuclease Inhibitor"/>
    <property type="match status" value="6"/>
</dbReference>
<dbReference type="Pfam" id="PF07714">
    <property type="entry name" value="PK_Tyr_Ser-Thr"/>
    <property type="match status" value="1"/>
</dbReference>
<evidence type="ECO:0000256" key="7">
    <source>
        <dbReference type="ARBA" id="ARBA00022527"/>
    </source>
</evidence>
<dbReference type="AlphaFoldDB" id="A0A4V3WQJ2"/>
<feature type="transmembrane region" description="Helical" evidence="23">
    <location>
        <begin position="529"/>
        <end position="553"/>
    </location>
</feature>
<evidence type="ECO:0000256" key="9">
    <source>
        <dbReference type="ARBA" id="ARBA00022614"/>
    </source>
</evidence>
<evidence type="ECO:0000256" key="23">
    <source>
        <dbReference type="SAM" id="Phobius"/>
    </source>
</evidence>
<dbReference type="PANTHER" id="PTHR27008:SF577">
    <property type="entry name" value="PROTEIN KINASE DOMAIN-CONTAINING PROTEIN"/>
    <property type="match status" value="1"/>
</dbReference>
<dbReference type="InterPro" id="IPR008271">
    <property type="entry name" value="Ser/Thr_kinase_AS"/>
</dbReference>
<dbReference type="GO" id="GO:0051707">
    <property type="term" value="P:response to other organism"/>
    <property type="evidence" value="ECO:0007669"/>
    <property type="project" value="UniProtKB-ARBA"/>
</dbReference>
<dbReference type="SUPFAM" id="SSF56112">
    <property type="entry name" value="Protein kinase-like (PK-like)"/>
    <property type="match status" value="1"/>
</dbReference>
<comment type="similarity">
    <text evidence="4">Belongs to the RLP family.</text>
</comment>
<dbReference type="Proteomes" id="UP000306102">
    <property type="component" value="Unassembled WGS sequence"/>
</dbReference>
<evidence type="ECO:0000256" key="6">
    <source>
        <dbReference type="ARBA" id="ARBA00022475"/>
    </source>
</evidence>
<dbReference type="InterPro" id="IPR001245">
    <property type="entry name" value="Ser-Thr/Tyr_kinase_cat_dom"/>
</dbReference>
<evidence type="ECO:0000256" key="15">
    <source>
        <dbReference type="ARBA" id="ARBA00022777"/>
    </source>
</evidence>
<evidence type="ECO:0000256" key="18">
    <source>
        <dbReference type="ARBA" id="ARBA00023136"/>
    </source>
</evidence>
<keyword evidence="13" id="KW-0677">Repeat</keyword>
<comment type="similarity">
    <text evidence="3">Belongs to the protein kinase superfamily. Ser/Thr protein kinase family.</text>
</comment>
<evidence type="ECO:0000256" key="16">
    <source>
        <dbReference type="ARBA" id="ARBA00022840"/>
    </source>
</evidence>
<keyword evidence="8" id="KW-0597">Phosphoprotein</keyword>
<comment type="caution">
    <text evidence="26">The sequence shown here is derived from an EMBL/GenBank/DDBJ whole genome shotgun (WGS) entry which is preliminary data.</text>
</comment>
<accession>A0A4V3WQJ2</accession>
<dbReference type="GO" id="GO:0004674">
    <property type="term" value="F:protein serine/threonine kinase activity"/>
    <property type="evidence" value="ECO:0007669"/>
    <property type="project" value="UniProtKB-KW"/>
</dbReference>
<comment type="catalytic activity">
    <reaction evidence="22">
        <text>L-seryl-[protein] + ATP = O-phospho-L-seryl-[protein] + ADP + H(+)</text>
        <dbReference type="Rhea" id="RHEA:17989"/>
        <dbReference type="Rhea" id="RHEA-COMP:9863"/>
        <dbReference type="Rhea" id="RHEA-COMP:11604"/>
        <dbReference type="ChEBI" id="CHEBI:15378"/>
        <dbReference type="ChEBI" id="CHEBI:29999"/>
        <dbReference type="ChEBI" id="CHEBI:30616"/>
        <dbReference type="ChEBI" id="CHEBI:83421"/>
        <dbReference type="ChEBI" id="CHEBI:456216"/>
        <dbReference type="EC" id="2.7.11.1"/>
    </reaction>
</comment>
<dbReference type="Pfam" id="PF08263">
    <property type="entry name" value="LRRNT_2"/>
    <property type="match status" value="1"/>
</dbReference>
<keyword evidence="18 23" id="KW-0472">Membrane</keyword>
<evidence type="ECO:0000256" key="2">
    <source>
        <dbReference type="ARBA" id="ARBA00004479"/>
    </source>
</evidence>
<feature type="signal peptide" evidence="24">
    <location>
        <begin position="1"/>
        <end position="26"/>
    </location>
</feature>